<keyword evidence="4" id="KW-1185">Reference proteome</keyword>
<dbReference type="Proteomes" id="UP001500604">
    <property type="component" value="Unassembled WGS sequence"/>
</dbReference>
<sequence length="233" mass="27314">MDRYNKDIACMDKPDQNDADSLRQKLEQLTTENQQLQSRLKRYEFDLTEGASRIEGAGKGLFTRDFIPSGSVVGEYAGRRAFRIEIPATGRYVMWHKDESGYPIFLDNDTYILWLVDEYEFDDEEEEAIEPDWENYTPVIEQGIDASDGERSQLRLANSSDEPNLSMLVTHDRRVFAVAMEDILPGEELYWDYHPDRDKDFEVDPDHIEMDLDRYITVGRNGWIKLRREALER</sequence>
<dbReference type="SMART" id="SM00317">
    <property type="entry name" value="SET"/>
    <property type="match status" value="1"/>
</dbReference>
<dbReference type="InterPro" id="IPR001214">
    <property type="entry name" value="SET_dom"/>
</dbReference>
<dbReference type="PROSITE" id="PS50280">
    <property type="entry name" value="SET"/>
    <property type="match status" value="1"/>
</dbReference>
<proteinExistence type="predicted"/>
<dbReference type="Pfam" id="PF00856">
    <property type="entry name" value="SET"/>
    <property type="match status" value="1"/>
</dbReference>
<evidence type="ECO:0000313" key="3">
    <source>
        <dbReference type="EMBL" id="GAA4648222.1"/>
    </source>
</evidence>
<evidence type="ECO:0000256" key="1">
    <source>
        <dbReference type="SAM" id="Coils"/>
    </source>
</evidence>
<evidence type="ECO:0000259" key="2">
    <source>
        <dbReference type="PROSITE" id="PS50280"/>
    </source>
</evidence>
<dbReference type="RefSeq" id="WP_345193620.1">
    <property type="nucleotide sequence ID" value="NZ_BAABFL010000048.1"/>
</dbReference>
<dbReference type="EMBL" id="BAABFL010000048">
    <property type="protein sequence ID" value="GAA4648222.1"/>
    <property type="molecule type" value="Genomic_DNA"/>
</dbReference>
<dbReference type="SUPFAM" id="SSF82199">
    <property type="entry name" value="SET domain"/>
    <property type="match status" value="1"/>
</dbReference>
<keyword evidence="1" id="KW-0175">Coiled coil</keyword>
<protein>
    <recommendedName>
        <fullName evidence="2">SET domain-containing protein</fullName>
    </recommendedName>
</protein>
<evidence type="ECO:0000313" key="4">
    <source>
        <dbReference type="Proteomes" id="UP001500604"/>
    </source>
</evidence>
<dbReference type="InterPro" id="IPR046341">
    <property type="entry name" value="SET_dom_sf"/>
</dbReference>
<name>A0ABP8UX84_9GAMM</name>
<dbReference type="Gene3D" id="2.170.270.10">
    <property type="entry name" value="SET domain"/>
    <property type="match status" value="1"/>
</dbReference>
<organism evidence="3 4">
    <name type="scientific">Kistimonas scapharcae</name>
    <dbReference type="NCBI Taxonomy" id="1036133"/>
    <lineage>
        <taxon>Bacteria</taxon>
        <taxon>Pseudomonadati</taxon>
        <taxon>Pseudomonadota</taxon>
        <taxon>Gammaproteobacteria</taxon>
        <taxon>Oceanospirillales</taxon>
        <taxon>Endozoicomonadaceae</taxon>
        <taxon>Kistimonas</taxon>
    </lineage>
</organism>
<feature type="coiled-coil region" evidence="1">
    <location>
        <begin position="19"/>
        <end position="46"/>
    </location>
</feature>
<gene>
    <name evidence="3" type="ORF">GCM10023116_04890</name>
</gene>
<accession>A0ABP8UX84</accession>
<comment type="caution">
    <text evidence="3">The sequence shown here is derived from an EMBL/GenBank/DDBJ whole genome shotgun (WGS) entry which is preliminary data.</text>
</comment>
<feature type="domain" description="SET" evidence="2">
    <location>
        <begin position="38"/>
        <end position="194"/>
    </location>
</feature>
<reference evidence="4" key="1">
    <citation type="journal article" date="2019" name="Int. J. Syst. Evol. Microbiol.">
        <title>The Global Catalogue of Microorganisms (GCM) 10K type strain sequencing project: providing services to taxonomists for standard genome sequencing and annotation.</title>
        <authorList>
            <consortium name="The Broad Institute Genomics Platform"/>
            <consortium name="The Broad Institute Genome Sequencing Center for Infectious Disease"/>
            <person name="Wu L."/>
            <person name="Ma J."/>
        </authorList>
    </citation>
    <scope>NUCLEOTIDE SEQUENCE [LARGE SCALE GENOMIC DNA]</scope>
    <source>
        <strain evidence="4">JCM 17805</strain>
    </source>
</reference>